<accession>A0A9D1DRF3</accession>
<gene>
    <name evidence="1" type="ORF">IAA54_07935</name>
</gene>
<dbReference type="AlphaFoldDB" id="A0A9D1DRF3"/>
<evidence type="ECO:0000313" key="2">
    <source>
        <dbReference type="Proteomes" id="UP000886785"/>
    </source>
</evidence>
<reference evidence="1" key="2">
    <citation type="journal article" date="2021" name="PeerJ">
        <title>Extensive microbial diversity within the chicken gut microbiome revealed by metagenomics and culture.</title>
        <authorList>
            <person name="Gilroy R."/>
            <person name="Ravi A."/>
            <person name="Getino M."/>
            <person name="Pursley I."/>
            <person name="Horton D.L."/>
            <person name="Alikhan N.F."/>
            <person name="Baker D."/>
            <person name="Gharbi K."/>
            <person name="Hall N."/>
            <person name="Watson M."/>
            <person name="Adriaenssens E.M."/>
            <person name="Foster-Nyarko E."/>
            <person name="Jarju S."/>
            <person name="Secka A."/>
            <person name="Antonio M."/>
            <person name="Oren A."/>
            <person name="Chaudhuri R.R."/>
            <person name="La Ragione R."/>
            <person name="Hildebrand F."/>
            <person name="Pallen M.J."/>
        </authorList>
    </citation>
    <scope>NUCLEOTIDE SEQUENCE</scope>
    <source>
        <strain evidence="1">ChiSjej1B19-7085</strain>
    </source>
</reference>
<reference evidence="1" key="1">
    <citation type="submission" date="2020-10" db="EMBL/GenBank/DDBJ databases">
        <authorList>
            <person name="Gilroy R."/>
        </authorList>
    </citation>
    <scope>NUCLEOTIDE SEQUENCE</scope>
    <source>
        <strain evidence="1">ChiSjej1B19-7085</strain>
    </source>
</reference>
<proteinExistence type="predicted"/>
<sequence>MLSVALNVNETEDPLMVVDFSKVPVAPPDTLPPGQVPPETLEPFDFSVLDVTG</sequence>
<dbReference type="EMBL" id="DVHF01000087">
    <property type="protein sequence ID" value="HIR57586.1"/>
    <property type="molecule type" value="Genomic_DNA"/>
</dbReference>
<comment type="caution">
    <text evidence="1">The sequence shown here is derived from an EMBL/GenBank/DDBJ whole genome shotgun (WGS) entry which is preliminary data.</text>
</comment>
<name>A0A9D1DRF3_9FIRM</name>
<protein>
    <submittedName>
        <fullName evidence="1">Uncharacterized protein</fullName>
    </submittedName>
</protein>
<organism evidence="1 2">
    <name type="scientific">Candidatus Gallacutalibacter pullicola</name>
    <dbReference type="NCBI Taxonomy" id="2840830"/>
    <lineage>
        <taxon>Bacteria</taxon>
        <taxon>Bacillati</taxon>
        <taxon>Bacillota</taxon>
        <taxon>Clostridia</taxon>
        <taxon>Eubacteriales</taxon>
        <taxon>Candidatus Gallacutalibacter</taxon>
    </lineage>
</organism>
<dbReference type="Proteomes" id="UP000886785">
    <property type="component" value="Unassembled WGS sequence"/>
</dbReference>
<evidence type="ECO:0000313" key="1">
    <source>
        <dbReference type="EMBL" id="HIR57586.1"/>
    </source>
</evidence>